<feature type="compositionally biased region" description="Basic and acidic residues" evidence="1">
    <location>
        <begin position="267"/>
        <end position="278"/>
    </location>
</feature>
<keyword evidence="3" id="KW-1185">Reference proteome</keyword>
<name>A0A9P8UQ32_9PEZI</name>
<evidence type="ECO:0000256" key="1">
    <source>
        <dbReference type="SAM" id="MobiDB-lite"/>
    </source>
</evidence>
<feature type="compositionally biased region" description="Acidic residues" evidence="1">
    <location>
        <begin position="290"/>
        <end position="301"/>
    </location>
</feature>
<dbReference type="GeneID" id="70138041"/>
<evidence type="ECO:0000313" key="2">
    <source>
        <dbReference type="EMBL" id="KAH6656157.1"/>
    </source>
</evidence>
<reference evidence="2" key="1">
    <citation type="journal article" date="2021" name="Nat. Commun.">
        <title>Genetic determinants of endophytism in the Arabidopsis root mycobiome.</title>
        <authorList>
            <person name="Mesny F."/>
            <person name="Miyauchi S."/>
            <person name="Thiergart T."/>
            <person name="Pickel B."/>
            <person name="Atanasova L."/>
            <person name="Karlsson M."/>
            <person name="Huettel B."/>
            <person name="Barry K.W."/>
            <person name="Haridas S."/>
            <person name="Chen C."/>
            <person name="Bauer D."/>
            <person name="Andreopoulos W."/>
            <person name="Pangilinan J."/>
            <person name="LaButti K."/>
            <person name="Riley R."/>
            <person name="Lipzen A."/>
            <person name="Clum A."/>
            <person name="Drula E."/>
            <person name="Henrissat B."/>
            <person name="Kohler A."/>
            <person name="Grigoriev I.V."/>
            <person name="Martin F.M."/>
            <person name="Hacquard S."/>
        </authorList>
    </citation>
    <scope>NUCLEOTIDE SEQUENCE</scope>
    <source>
        <strain evidence="2">MPI-SDFR-AT-0073</strain>
    </source>
</reference>
<organism evidence="2 3">
    <name type="scientific">Truncatella angustata</name>
    <dbReference type="NCBI Taxonomy" id="152316"/>
    <lineage>
        <taxon>Eukaryota</taxon>
        <taxon>Fungi</taxon>
        <taxon>Dikarya</taxon>
        <taxon>Ascomycota</taxon>
        <taxon>Pezizomycotina</taxon>
        <taxon>Sordariomycetes</taxon>
        <taxon>Xylariomycetidae</taxon>
        <taxon>Amphisphaeriales</taxon>
        <taxon>Sporocadaceae</taxon>
        <taxon>Truncatella</taxon>
    </lineage>
</organism>
<dbReference type="EMBL" id="JAGPXC010000003">
    <property type="protein sequence ID" value="KAH6656157.1"/>
    <property type="molecule type" value="Genomic_DNA"/>
</dbReference>
<dbReference type="OrthoDB" id="4741461at2759"/>
<comment type="caution">
    <text evidence="2">The sequence shown here is derived from an EMBL/GenBank/DDBJ whole genome shotgun (WGS) entry which is preliminary data.</text>
</comment>
<accession>A0A9P8UQ32</accession>
<proteinExistence type="predicted"/>
<dbReference type="AlphaFoldDB" id="A0A9P8UQ32"/>
<gene>
    <name evidence="2" type="ORF">BKA67DRAFT_690823</name>
</gene>
<sequence length="301" mass="34561">MFQNMPLGSVEPLPPPFTSFAQFKEALDEYYKNGAMGANNPRMKRPGYRSHIATERINAHDGTPCVVAWHQYSRGFPDQPEERFGTRRVPFGSFQVYLPCHTTDSSRDVEIHRDETTSRVAELLESKTHIKRHSNEVPFRDRLDVFGLAVRPGSSREELVSACIAHQQSEIAARNQASGVQEGGIEDEEKWAGDKTTFLFVWFDRKERKRDEEDELDYPPIKVLVKQGLQQAAKEMHRMRGAGSGIIENTLEKYSADFGEPYVRPEPLVKRPTRSELIRRRKRREQGLPSDDEDEDVDDDN</sequence>
<dbReference type="RefSeq" id="XP_045960422.1">
    <property type="nucleotide sequence ID" value="XM_046109150.1"/>
</dbReference>
<dbReference type="Proteomes" id="UP000758603">
    <property type="component" value="Unassembled WGS sequence"/>
</dbReference>
<feature type="region of interest" description="Disordered" evidence="1">
    <location>
        <begin position="258"/>
        <end position="301"/>
    </location>
</feature>
<evidence type="ECO:0000313" key="3">
    <source>
        <dbReference type="Proteomes" id="UP000758603"/>
    </source>
</evidence>
<protein>
    <submittedName>
        <fullName evidence="2">Uncharacterized protein</fullName>
    </submittedName>
</protein>